<accession>A0A6J6LBJ6</accession>
<proteinExistence type="predicted"/>
<dbReference type="EMBL" id="CAEZWU010000011">
    <property type="protein sequence ID" value="CAB4658992.1"/>
    <property type="molecule type" value="Genomic_DNA"/>
</dbReference>
<gene>
    <name evidence="1" type="ORF">UFOPK2292_00138</name>
</gene>
<name>A0A6J6LBJ6_9ZZZZ</name>
<dbReference type="NCBIfam" id="TIGR04440">
    <property type="entry name" value="glyco_TIGR04440"/>
    <property type="match status" value="1"/>
</dbReference>
<dbReference type="AlphaFoldDB" id="A0A6J6LBJ6"/>
<sequence length="369" mass="42890">MNEKDLALLSHLTIVMTTFERPLELEQAIEYWRVTDVTLHILDGSLSPCFSDGLLTGTKSIYYHHLPSPLNETPLLNFFQRMVVGSELPKTKYSAVCPTDDFFTKSGLVESIKCLEQNNEIDAVSGSALHYRKTNKNIVWNFHHRVRLNYNSLEIPSIETRLNNKSTTWFLYAVCRSSIWQQYIRISYEIKGFSDTQFYANEWIMFKLSKAMFRTKHLNTLTMVRQHTIKGANLPPKISWKDWLLDEHNKPLIEEIAGQLAKAFDVVTSAIDKENNLDIARRFMCQEQKRLLKVQHAPSLSQRVRLVIAELIFKVFPDLKIFSDRPKTFDKFKKILESSGLKYDVREIENIIGLLTMARDEMQLTVNYG</sequence>
<evidence type="ECO:0000313" key="1">
    <source>
        <dbReference type="EMBL" id="CAB4658992.1"/>
    </source>
</evidence>
<organism evidence="1">
    <name type="scientific">freshwater metagenome</name>
    <dbReference type="NCBI Taxonomy" id="449393"/>
    <lineage>
        <taxon>unclassified sequences</taxon>
        <taxon>metagenomes</taxon>
        <taxon>ecological metagenomes</taxon>
    </lineage>
</organism>
<dbReference type="InterPro" id="IPR031042">
    <property type="entry name" value="Glyco_TIGR04440"/>
</dbReference>
<protein>
    <submittedName>
        <fullName evidence="1">Unannotated protein</fullName>
    </submittedName>
</protein>
<reference evidence="1" key="1">
    <citation type="submission" date="2020-05" db="EMBL/GenBank/DDBJ databases">
        <authorList>
            <person name="Chiriac C."/>
            <person name="Salcher M."/>
            <person name="Ghai R."/>
            <person name="Kavagutti S V."/>
        </authorList>
    </citation>
    <scope>NUCLEOTIDE SEQUENCE</scope>
</reference>